<organism evidence="3 4">
    <name type="scientific">Marinactinospora rubrisoli</name>
    <dbReference type="NCBI Taxonomy" id="2715399"/>
    <lineage>
        <taxon>Bacteria</taxon>
        <taxon>Bacillati</taxon>
        <taxon>Actinomycetota</taxon>
        <taxon>Actinomycetes</taxon>
        <taxon>Streptosporangiales</taxon>
        <taxon>Nocardiopsidaceae</taxon>
        <taxon>Marinactinospora</taxon>
    </lineage>
</organism>
<feature type="signal peptide" evidence="2">
    <location>
        <begin position="1"/>
        <end position="21"/>
    </location>
</feature>
<dbReference type="PROSITE" id="PS51257">
    <property type="entry name" value="PROKAR_LIPOPROTEIN"/>
    <property type="match status" value="1"/>
</dbReference>
<protein>
    <recommendedName>
        <fullName evidence="5">DUF3558 domain-containing protein</fullName>
    </recommendedName>
</protein>
<evidence type="ECO:0000256" key="2">
    <source>
        <dbReference type="SAM" id="SignalP"/>
    </source>
</evidence>
<name>A0ABW2KJY5_9ACTN</name>
<keyword evidence="2" id="KW-0732">Signal</keyword>
<feature type="region of interest" description="Disordered" evidence="1">
    <location>
        <begin position="27"/>
        <end position="55"/>
    </location>
</feature>
<dbReference type="Proteomes" id="UP001596540">
    <property type="component" value="Unassembled WGS sequence"/>
</dbReference>
<evidence type="ECO:0000313" key="4">
    <source>
        <dbReference type="Proteomes" id="UP001596540"/>
    </source>
</evidence>
<dbReference type="InterPro" id="IPR006311">
    <property type="entry name" value="TAT_signal"/>
</dbReference>
<evidence type="ECO:0000313" key="3">
    <source>
        <dbReference type="EMBL" id="MFC7329526.1"/>
    </source>
</evidence>
<dbReference type="PROSITE" id="PS51318">
    <property type="entry name" value="TAT"/>
    <property type="match status" value="1"/>
</dbReference>
<feature type="compositionally biased region" description="Low complexity" evidence="1">
    <location>
        <begin position="167"/>
        <end position="183"/>
    </location>
</feature>
<evidence type="ECO:0008006" key="5">
    <source>
        <dbReference type="Google" id="ProtNLM"/>
    </source>
</evidence>
<dbReference type="RefSeq" id="WP_379872178.1">
    <property type="nucleotide sequence ID" value="NZ_JBHTBH010000008.1"/>
</dbReference>
<feature type="chain" id="PRO_5047226208" description="DUF3558 domain-containing protein" evidence="2">
    <location>
        <begin position="22"/>
        <end position="206"/>
    </location>
</feature>
<feature type="region of interest" description="Disordered" evidence="1">
    <location>
        <begin position="155"/>
        <end position="191"/>
    </location>
</feature>
<comment type="caution">
    <text evidence="3">The sequence shown here is derived from an EMBL/GenBank/DDBJ whole genome shotgun (WGS) entry which is preliminary data.</text>
</comment>
<keyword evidence="4" id="KW-1185">Reference proteome</keyword>
<gene>
    <name evidence="3" type="ORF">ACFQRF_17480</name>
</gene>
<dbReference type="EMBL" id="JBHTBH010000008">
    <property type="protein sequence ID" value="MFC7329526.1"/>
    <property type="molecule type" value="Genomic_DNA"/>
</dbReference>
<reference evidence="4" key="1">
    <citation type="journal article" date="2019" name="Int. J. Syst. Evol. Microbiol.">
        <title>The Global Catalogue of Microorganisms (GCM) 10K type strain sequencing project: providing services to taxonomists for standard genome sequencing and annotation.</title>
        <authorList>
            <consortium name="The Broad Institute Genomics Platform"/>
            <consortium name="The Broad Institute Genome Sequencing Center for Infectious Disease"/>
            <person name="Wu L."/>
            <person name="Ma J."/>
        </authorList>
    </citation>
    <scope>NUCLEOTIDE SEQUENCE [LARGE SCALE GENOMIC DNA]</scope>
    <source>
        <strain evidence="4">CGMCC 4.7382</strain>
    </source>
</reference>
<accession>A0ABW2KJY5</accession>
<evidence type="ECO:0000256" key="1">
    <source>
        <dbReference type="SAM" id="MobiDB-lite"/>
    </source>
</evidence>
<sequence>MMSRRQRLGLSAAAGVATAVAAVAGCSQQGQPSGGEHTPGARPTSSAPRQAGTVPALTELEACRQVPPNATGEPTESAGYPDRMEPRENGELCFFNNADLEGVRWGGLNGDDGYFKGLDSYPVGRENARDLGTGENSQETVAITNSTGLDICAYDEPRGQGRGVEVPSSPAAAGPDRGAAPKPTRVTRVSPPMTVGSVAVKSGRTC</sequence>
<proteinExistence type="predicted"/>